<feature type="domain" description="Glycoside hydrolase family 9" evidence="11">
    <location>
        <begin position="122"/>
        <end position="593"/>
    </location>
</feature>
<keyword evidence="10" id="KW-0812">Transmembrane</keyword>
<comment type="similarity">
    <text evidence="2 8 9">Belongs to the glycosyl hydrolase 9 (cellulase E) family.</text>
</comment>
<dbReference type="PANTHER" id="PTHR22298">
    <property type="entry name" value="ENDO-1,4-BETA-GLUCANASE"/>
    <property type="match status" value="1"/>
</dbReference>
<evidence type="ECO:0000256" key="7">
    <source>
        <dbReference type="ARBA" id="ARBA00023326"/>
    </source>
</evidence>
<proteinExistence type="inferred from homology"/>
<keyword evidence="5 8" id="KW-0119">Carbohydrate metabolism</keyword>
<evidence type="ECO:0000259" key="11">
    <source>
        <dbReference type="Pfam" id="PF00759"/>
    </source>
</evidence>
<evidence type="ECO:0000256" key="10">
    <source>
        <dbReference type="SAM" id="Phobius"/>
    </source>
</evidence>
<sequence>MSGSSNSPRASGHASSCMDHPPVIYVHSISEAGRLLPSASRWNSVEVDFHVVPKSNSPYDSLPSQYSKSIDCELVITDKQYFKRFLYVSLAIVFVIIAFVLLVQFLPHRHNHHENSKNLTLALHQALTFFDAQKSGHYPSNSPVKFRGNSGLQDGESVPGGLVGGFYDSGNNIKFSFPTAYTVTLLSWTVIEYHEKFADIGELDHVKDIIRWGSDYLLEIFVPPNSSLNSITLYSQVGTGNGTQVDNDISCWQRPEDMSYKRPVSVCDVTASDLAGEIMAALSAASIVFQEDTAYSGKLIHSAKILFDVATKNDTDHRQGTYTAVDNCGGEARMFYNSSGYKDELVWGGTWLFFATGNVSYLRYATNHFGAAEEEEAISEKGVFYWNNKLTATAVLLTRLLYFQDMGYSYKDGAGSSSDETNLLVCSYLSQETFDRTPGGLILLSPNNDKPIQFAATASFLSKLYSDYLELIRSSGLNCSGDDLSLEMLRNFAMSQVNYILGDNPMKMSYMVGFGNQYPTQVHHRAASIRQDNQHYTCQEGERWLYSNDGNPYILYGAVVAGPDQNDYFLDKRDKPQFTEPSLAGNAGFVAALIALHDPPLNSPDTNGFNLGIDQNGIFEKIHKPPPAP</sequence>
<accession>A0A2C9U1N4</accession>
<dbReference type="Gramene" id="Manes.18G088700.1.v8.1">
    <property type="protein sequence ID" value="Manes.18G088700.1.v8.1.CDS"/>
    <property type="gene ID" value="Manes.18G088700.v8.1"/>
</dbReference>
<feature type="active site" evidence="8">
    <location>
        <position position="523"/>
    </location>
</feature>
<dbReference type="InterPro" id="IPR001701">
    <property type="entry name" value="Glyco_hydro_9"/>
</dbReference>
<evidence type="ECO:0000256" key="5">
    <source>
        <dbReference type="ARBA" id="ARBA00023277"/>
    </source>
</evidence>
<keyword evidence="13" id="KW-1185">Reference proteome</keyword>
<evidence type="ECO:0000256" key="1">
    <source>
        <dbReference type="ARBA" id="ARBA00000966"/>
    </source>
</evidence>
<evidence type="ECO:0000256" key="8">
    <source>
        <dbReference type="PROSITE-ProRule" id="PRU10059"/>
    </source>
</evidence>
<evidence type="ECO:0000256" key="9">
    <source>
        <dbReference type="RuleBase" id="RU361166"/>
    </source>
</evidence>
<keyword evidence="6 8" id="KW-0326">Glycosidase</keyword>
<keyword evidence="10" id="KW-1133">Transmembrane helix</keyword>
<evidence type="ECO:0000313" key="12">
    <source>
        <dbReference type="EMBL" id="OAY23569.1"/>
    </source>
</evidence>
<feature type="transmembrane region" description="Helical" evidence="10">
    <location>
        <begin position="85"/>
        <end position="106"/>
    </location>
</feature>
<dbReference type="GO" id="GO:0030245">
    <property type="term" value="P:cellulose catabolic process"/>
    <property type="evidence" value="ECO:0007669"/>
    <property type="project" value="UniProtKB-KW"/>
</dbReference>
<dbReference type="SUPFAM" id="SSF48208">
    <property type="entry name" value="Six-hairpin glycosidases"/>
    <property type="match status" value="1"/>
</dbReference>
<dbReference type="Proteomes" id="UP000091857">
    <property type="component" value="Chromosome 18"/>
</dbReference>
<evidence type="ECO:0000313" key="13">
    <source>
        <dbReference type="Proteomes" id="UP000091857"/>
    </source>
</evidence>
<protein>
    <recommendedName>
        <fullName evidence="9">Endoglucanase</fullName>
        <ecNumber evidence="9">3.2.1.4</ecNumber>
    </recommendedName>
</protein>
<organism evidence="12 13">
    <name type="scientific">Manihot esculenta</name>
    <name type="common">Cassava</name>
    <name type="synonym">Jatropha manihot</name>
    <dbReference type="NCBI Taxonomy" id="3983"/>
    <lineage>
        <taxon>Eukaryota</taxon>
        <taxon>Viridiplantae</taxon>
        <taxon>Streptophyta</taxon>
        <taxon>Embryophyta</taxon>
        <taxon>Tracheophyta</taxon>
        <taxon>Spermatophyta</taxon>
        <taxon>Magnoliopsida</taxon>
        <taxon>eudicotyledons</taxon>
        <taxon>Gunneridae</taxon>
        <taxon>Pentapetalae</taxon>
        <taxon>rosids</taxon>
        <taxon>fabids</taxon>
        <taxon>Malpighiales</taxon>
        <taxon>Euphorbiaceae</taxon>
        <taxon>Crotonoideae</taxon>
        <taxon>Manihoteae</taxon>
        <taxon>Manihot</taxon>
    </lineage>
</organism>
<evidence type="ECO:0000256" key="2">
    <source>
        <dbReference type="ARBA" id="ARBA00007072"/>
    </source>
</evidence>
<evidence type="ECO:0000256" key="4">
    <source>
        <dbReference type="ARBA" id="ARBA00023001"/>
    </source>
</evidence>
<dbReference type="Gene3D" id="1.50.10.10">
    <property type="match status" value="1"/>
</dbReference>
<keyword evidence="3 8" id="KW-0378">Hydrolase</keyword>
<dbReference type="Pfam" id="PF00759">
    <property type="entry name" value="Glyco_hydro_9"/>
    <property type="match status" value="1"/>
</dbReference>
<dbReference type="EMBL" id="CM004404">
    <property type="protein sequence ID" value="OAY23569.1"/>
    <property type="molecule type" value="Genomic_DNA"/>
</dbReference>
<dbReference type="AlphaFoldDB" id="A0A2C9U1N4"/>
<dbReference type="InterPro" id="IPR012341">
    <property type="entry name" value="6hp_glycosidase-like_sf"/>
</dbReference>
<evidence type="ECO:0000256" key="6">
    <source>
        <dbReference type="ARBA" id="ARBA00023295"/>
    </source>
</evidence>
<comment type="caution">
    <text evidence="12">The sequence shown here is derived from an EMBL/GenBank/DDBJ whole genome shotgun (WGS) entry which is preliminary data.</text>
</comment>
<dbReference type="InterPro" id="IPR018221">
    <property type="entry name" value="Glyco_hydro_9_His_AS"/>
</dbReference>
<dbReference type="GO" id="GO:0008810">
    <property type="term" value="F:cellulase activity"/>
    <property type="evidence" value="ECO:0007669"/>
    <property type="project" value="UniProtKB-EC"/>
</dbReference>
<keyword evidence="10" id="KW-0472">Membrane</keyword>
<dbReference type="EC" id="3.2.1.4" evidence="9"/>
<dbReference type="InterPro" id="IPR008928">
    <property type="entry name" value="6-hairpin_glycosidase_sf"/>
</dbReference>
<evidence type="ECO:0000256" key="3">
    <source>
        <dbReference type="ARBA" id="ARBA00022801"/>
    </source>
</evidence>
<comment type="catalytic activity">
    <reaction evidence="1 9">
        <text>Endohydrolysis of (1-&gt;4)-beta-D-glucosidic linkages in cellulose, lichenin and cereal beta-D-glucans.</text>
        <dbReference type="EC" id="3.2.1.4"/>
    </reaction>
</comment>
<dbReference type="PROSITE" id="PS00592">
    <property type="entry name" value="GH9_2"/>
    <property type="match status" value="1"/>
</dbReference>
<reference evidence="13" key="1">
    <citation type="journal article" date="2016" name="Nat. Biotechnol.">
        <title>Sequencing wild and cultivated cassava and related species reveals extensive interspecific hybridization and genetic diversity.</title>
        <authorList>
            <person name="Bredeson J.V."/>
            <person name="Lyons J.B."/>
            <person name="Prochnik S.E."/>
            <person name="Wu G.A."/>
            <person name="Ha C.M."/>
            <person name="Edsinger-Gonzales E."/>
            <person name="Grimwood J."/>
            <person name="Schmutz J."/>
            <person name="Rabbi I.Y."/>
            <person name="Egesi C."/>
            <person name="Nauluvula P."/>
            <person name="Lebot V."/>
            <person name="Ndunguru J."/>
            <person name="Mkamilo G."/>
            <person name="Bart R.S."/>
            <person name="Setter T.L."/>
            <person name="Gleadow R.M."/>
            <person name="Kulakow P."/>
            <person name="Ferguson M.E."/>
            <person name="Rounsley S."/>
            <person name="Rokhsar D.S."/>
        </authorList>
    </citation>
    <scope>NUCLEOTIDE SEQUENCE [LARGE SCALE GENOMIC DNA]</scope>
    <source>
        <strain evidence="13">cv. AM560-2</strain>
    </source>
</reference>
<dbReference type="STRING" id="3983.A0A2C9U1N4"/>
<gene>
    <name evidence="12" type="ORF">MANES_18G088700v8</name>
</gene>
<keyword evidence="7 8" id="KW-0624">Polysaccharide degradation</keyword>
<name>A0A2C9U1N4_MANES</name>
<keyword evidence="4 9" id="KW-0136">Cellulose degradation</keyword>